<organism evidence="2 3">
    <name type="scientific">Stylonychia lemnae</name>
    <name type="common">Ciliate</name>
    <dbReference type="NCBI Taxonomy" id="5949"/>
    <lineage>
        <taxon>Eukaryota</taxon>
        <taxon>Sar</taxon>
        <taxon>Alveolata</taxon>
        <taxon>Ciliophora</taxon>
        <taxon>Intramacronucleata</taxon>
        <taxon>Spirotrichea</taxon>
        <taxon>Stichotrichia</taxon>
        <taxon>Sporadotrichida</taxon>
        <taxon>Oxytrichidae</taxon>
        <taxon>Stylonychinae</taxon>
        <taxon>Stylonychia</taxon>
    </lineage>
</organism>
<sequence>MIIRLEKNQKAFEELLSKMLQSDPSLRIDGLQVLYELCLLKEEPFEKHLELEEEKQNSSGFTLKIKSANAVINDIITELGDYNYGAIDKIHPNKNRIFSSLIKYTDNSIYQGEYDQVIKQRDGRGRQIWRSGEIYDGLWKNNLTDGLGRYIYANGNYYIGEYKAGKKNGFGKYYWKHGDVYSGQQVQDKQEGLGQLKYSNMDLYYGQWANGEREGVGVYIFNNGDIDLGQYMNSQKHGIQIFIPKNAGYLEISKYYRGKHKETLIQLENPVN</sequence>
<proteinExistence type="predicted"/>
<dbReference type="PANTHER" id="PTHR43215">
    <property type="entry name" value="RADIAL SPOKE HEAD 1 HOMOLOG"/>
    <property type="match status" value="1"/>
</dbReference>
<dbReference type="Pfam" id="PF02493">
    <property type="entry name" value="MORN"/>
    <property type="match status" value="4"/>
</dbReference>
<evidence type="ECO:0000313" key="2">
    <source>
        <dbReference type="EMBL" id="CDW91531.1"/>
    </source>
</evidence>
<dbReference type="EMBL" id="CCKQ01019513">
    <property type="protein sequence ID" value="CDW91531.1"/>
    <property type="molecule type" value="Genomic_DNA"/>
</dbReference>
<protein>
    <submittedName>
        <fullName evidence="2">Morn repeat protein</fullName>
    </submittedName>
</protein>
<gene>
    <name evidence="2" type="primary">Contig6002.g6427</name>
    <name evidence="2" type="ORF">STYLEM_20687</name>
</gene>
<evidence type="ECO:0000313" key="3">
    <source>
        <dbReference type="Proteomes" id="UP000039865"/>
    </source>
</evidence>
<dbReference type="InterPro" id="IPR003409">
    <property type="entry name" value="MORN"/>
</dbReference>
<dbReference type="AlphaFoldDB" id="A0A078BBE6"/>
<dbReference type="GO" id="GO:0005829">
    <property type="term" value="C:cytosol"/>
    <property type="evidence" value="ECO:0007669"/>
    <property type="project" value="TreeGrafter"/>
</dbReference>
<reference evidence="2 3" key="1">
    <citation type="submission" date="2014-06" db="EMBL/GenBank/DDBJ databases">
        <authorList>
            <person name="Swart Estienne"/>
        </authorList>
    </citation>
    <scope>NUCLEOTIDE SEQUENCE [LARGE SCALE GENOMIC DNA]</scope>
    <source>
        <strain evidence="2 3">130c</strain>
    </source>
</reference>
<evidence type="ECO:0000256" key="1">
    <source>
        <dbReference type="ARBA" id="ARBA00022737"/>
    </source>
</evidence>
<accession>A0A078BBE6</accession>
<dbReference type="Gene3D" id="2.20.110.10">
    <property type="entry name" value="Histone H3 K4-specific methyltransferase SET7/9 N-terminal domain"/>
    <property type="match status" value="2"/>
</dbReference>
<dbReference type="OrthoDB" id="294378at2759"/>
<dbReference type="InParanoid" id="A0A078BBE6"/>
<name>A0A078BBE6_STYLE</name>
<dbReference type="Proteomes" id="UP000039865">
    <property type="component" value="Unassembled WGS sequence"/>
</dbReference>
<dbReference type="OMA" id="QWANGER"/>
<keyword evidence="1" id="KW-0677">Repeat</keyword>
<dbReference type="PANTHER" id="PTHR43215:SF14">
    <property type="entry name" value="RADIAL SPOKE HEAD 1 HOMOLOG"/>
    <property type="match status" value="1"/>
</dbReference>
<dbReference type="SMART" id="SM00698">
    <property type="entry name" value="MORN"/>
    <property type="match status" value="5"/>
</dbReference>
<dbReference type="SUPFAM" id="SSF82185">
    <property type="entry name" value="Histone H3 K4-specific methyltransferase SET7/9 N-terminal domain"/>
    <property type="match status" value="1"/>
</dbReference>
<keyword evidence="3" id="KW-1185">Reference proteome</keyword>